<name>A0A0G1IXZ4_9BACT</name>
<dbReference type="Proteomes" id="UP000034097">
    <property type="component" value="Unassembled WGS sequence"/>
</dbReference>
<reference evidence="1 2" key="1">
    <citation type="journal article" date="2015" name="Nature">
        <title>rRNA introns, odd ribosomes, and small enigmatic genomes across a large radiation of phyla.</title>
        <authorList>
            <person name="Brown C.T."/>
            <person name="Hug L.A."/>
            <person name="Thomas B.C."/>
            <person name="Sharon I."/>
            <person name="Castelle C.J."/>
            <person name="Singh A."/>
            <person name="Wilkins M.J."/>
            <person name="Williams K.H."/>
            <person name="Banfield J.F."/>
        </authorList>
    </citation>
    <scope>NUCLEOTIDE SEQUENCE [LARGE SCALE GENOMIC DNA]</scope>
</reference>
<dbReference type="AlphaFoldDB" id="A0A0G1IXZ4"/>
<proteinExistence type="predicted"/>
<accession>A0A0G1IXZ4</accession>
<gene>
    <name evidence="1" type="ORF">UW26_C0041G0002</name>
</gene>
<evidence type="ECO:0000313" key="1">
    <source>
        <dbReference type="EMBL" id="KKT36647.1"/>
    </source>
</evidence>
<comment type="caution">
    <text evidence="1">The sequence shown here is derived from an EMBL/GenBank/DDBJ whole genome shotgun (WGS) entry which is preliminary data.</text>
</comment>
<evidence type="ECO:0008006" key="3">
    <source>
        <dbReference type="Google" id="ProtNLM"/>
    </source>
</evidence>
<dbReference type="EMBL" id="LCHQ01000041">
    <property type="protein sequence ID" value="KKT36647.1"/>
    <property type="molecule type" value="Genomic_DNA"/>
</dbReference>
<sequence>MRTCCKCKKKKYESEFNFKHKATNLLQKACKVCTRKEVRDHYLKNHEYYLLKARQRNAAIRVENKHFIWGYLSTHPCVDCGESDPVVLEFDHVEGVKRESIAVIIRTNTINVVRKEIQKCVIRCANCHRRRTAKQYKWHKLAFVAQLDRAHRFER</sequence>
<organism evidence="1 2">
    <name type="scientific">Candidatus Collierbacteria bacterium GW2011_GWF1_44_12</name>
    <dbReference type="NCBI Taxonomy" id="1618402"/>
    <lineage>
        <taxon>Bacteria</taxon>
        <taxon>Candidatus Collieribacteriota</taxon>
    </lineage>
</organism>
<protein>
    <recommendedName>
        <fullName evidence="3">Bacteriophage protein</fullName>
    </recommendedName>
</protein>
<evidence type="ECO:0000313" key="2">
    <source>
        <dbReference type="Proteomes" id="UP000034097"/>
    </source>
</evidence>